<comment type="subcellular location">
    <subcellularLocation>
        <location evidence="1 7">Endoplasmic reticulum membrane</location>
        <topology evidence="1 7">Multi-pass membrane protein</topology>
    </subcellularLocation>
</comment>
<protein>
    <recommendedName>
        <fullName evidence="7">Derlin</fullName>
    </recommendedName>
</protein>
<dbReference type="GO" id="GO:0005789">
    <property type="term" value="C:endoplasmic reticulum membrane"/>
    <property type="evidence" value="ECO:0007669"/>
    <property type="project" value="UniProtKB-SubCell"/>
</dbReference>
<evidence type="ECO:0000256" key="6">
    <source>
        <dbReference type="ARBA" id="ARBA00023136"/>
    </source>
</evidence>
<evidence type="ECO:0000256" key="7">
    <source>
        <dbReference type="RuleBase" id="RU363059"/>
    </source>
</evidence>
<dbReference type="PANTHER" id="PTHR11009">
    <property type="entry name" value="DER1-LIKE PROTEIN, DERLIN"/>
    <property type="match status" value="1"/>
</dbReference>
<accession>A0A1V2LU91</accession>
<evidence type="ECO:0000256" key="3">
    <source>
        <dbReference type="ARBA" id="ARBA00022692"/>
    </source>
</evidence>
<evidence type="ECO:0000256" key="5">
    <source>
        <dbReference type="ARBA" id="ARBA00022989"/>
    </source>
</evidence>
<dbReference type="Proteomes" id="UP000189274">
    <property type="component" value="Unassembled WGS sequence"/>
</dbReference>
<dbReference type="AlphaFoldDB" id="A0A1V2LU91"/>
<dbReference type="VEuPathDB" id="FungiDB:C5L36_0A04290"/>
<name>A0A1V2LU91_PICKU</name>
<feature type="transmembrane region" description="Helical" evidence="7">
    <location>
        <begin position="20"/>
        <end position="40"/>
    </location>
</feature>
<reference evidence="10" key="1">
    <citation type="journal article" date="2017" name="Genome Announc.">
        <title>Genome sequences of Cyberlindnera fabianii 65, Pichia kudriavzevii 129, and Saccharomyces cerevisiae 131 isolated from fermented masau fruits in Zimbabwe.</title>
        <authorList>
            <person name="van Rijswijck I.M.H."/>
            <person name="Derks M.F.L."/>
            <person name="Abee T."/>
            <person name="de Ridder D."/>
            <person name="Smid E.J."/>
        </authorList>
    </citation>
    <scope>NUCLEOTIDE SEQUENCE [LARGE SCALE GENOMIC DNA]</scope>
    <source>
        <strain evidence="10">129</strain>
    </source>
</reference>
<evidence type="ECO:0000256" key="4">
    <source>
        <dbReference type="ARBA" id="ARBA00022824"/>
    </source>
</evidence>
<keyword evidence="6 7" id="KW-0472">Membrane</keyword>
<gene>
    <name evidence="9" type="ORF">BOH78_0896</name>
</gene>
<dbReference type="InterPro" id="IPR007599">
    <property type="entry name" value="DER1"/>
</dbReference>
<feature type="compositionally biased region" description="Polar residues" evidence="8">
    <location>
        <begin position="269"/>
        <end position="283"/>
    </location>
</feature>
<keyword evidence="4 7" id="KW-0256">Endoplasmic reticulum</keyword>
<evidence type="ECO:0000313" key="10">
    <source>
        <dbReference type="Proteomes" id="UP000189274"/>
    </source>
</evidence>
<dbReference type="EMBL" id="MQVM01000003">
    <property type="protein sequence ID" value="ONH76677.1"/>
    <property type="molecule type" value="Genomic_DNA"/>
</dbReference>
<keyword evidence="3 7" id="KW-0812">Transmembrane</keyword>
<comment type="caution">
    <text evidence="9">The sequence shown here is derived from an EMBL/GenBank/DDBJ whole genome shotgun (WGS) entry which is preliminary data.</text>
</comment>
<feature type="region of interest" description="Disordered" evidence="8">
    <location>
        <begin position="260"/>
        <end position="296"/>
    </location>
</feature>
<evidence type="ECO:0000256" key="1">
    <source>
        <dbReference type="ARBA" id="ARBA00004477"/>
    </source>
</evidence>
<comment type="caution">
    <text evidence="7">Lacks conserved residue(s) required for the propagation of feature annotation.</text>
</comment>
<proteinExistence type="inferred from homology"/>
<dbReference type="Pfam" id="PF04511">
    <property type="entry name" value="DER1"/>
    <property type="match status" value="1"/>
</dbReference>
<feature type="transmembrane region" description="Helical" evidence="7">
    <location>
        <begin position="95"/>
        <end position="114"/>
    </location>
</feature>
<comment type="function">
    <text evidence="7">May be involved in the degradation of misfolded endoplasmic reticulum (ER) luminal proteins.</text>
</comment>
<comment type="similarity">
    <text evidence="2 7">Belongs to the derlin family.</text>
</comment>
<keyword evidence="5 7" id="KW-1133">Transmembrane helix</keyword>
<sequence length="296" mass="33048">MSELSQFVVSIPLVTRSMTLTSLVMSGFNALNIVPITTFISDFPTIWKKLELYRLLTGFLIPNPQAMQGMMEIYMMYSFSRGIEEGKFKKNLPDYLYYLGIVLPTILVGVFLSMPPLYSLSPALLSALTFTWSVHNYSEQVNFYFMPIRASLLPPVSLGFRLLVDGQTSFFLSLIGTGAAYVYNCLETHSYGPLVSIITGKQPEIDRSNSRLGTVHTSTQTWFYSTGFLEAPEWLVRVVSRLTGTDYTSPIYNRRGFAVKRRESGGSGPNNFSGRTTGKSTATFRGEGRRLGTSSN</sequence>
<evidence type="ECO:0000256" key="8">
    <source>
        <dbReference type="SAM" id="MobiDB-lite"/>
    </source>
</evidence>
<dbReference type="GO" id="GO:0006950">
    <property type="term" value="P:response to stress"/>
    <property type="evidence" value="ECO:0007669"/>
    <property type="project" value="UniProtKB-ARBA"/>
</dbReference>
<evidence type="ECO:0000256" key="2">
    <source>
        <dbReference type="ARBA" id="ARBA00008917"/>
    </source>
</evidence>
<evidence type="ECO:0000313" key="9">
    <source>
        <dbReference type="EMBL" id="ONH76677.1"/>
    </source>
</evidence>
<organism evidence="9 10">
    <name type="scientific">Pichia kudriavzevii</name>
    <name type="common">Yeast</name>
    <name type="synonym">Issatchenkia orientalis</name>
    <dbReference type="NCBI Taxonomy" id="4909"/>
    <lineage>
        <taxon>Eukaryota</taxon>
        <taxon>Fungi</taxon>
        <taxon>Dikarya</taxon>
        <taxon>Ascomycota</taxon>
        <taxon>Saccharomycotina</taxon>
        <taxon>Pichiomycetes</taxon>
        <taxon>Pichiales</taxon>
        <taxon>Pichiaceae</taxon>
        <taxon>Pichia</taxon>
    </lineage>
</organism>